<dbReference type="RefSeq" id="WP_331210792.1">
    <property type="nucleotide sequence ID" value="NZ_JAZGQL010000028.1"/>
</dbReference>
<keyword evidence="1" id="KW-0732">Signal</keyword>
<dbReference type="InterPro" id="IPR050491">
    <property type="entry name" value="AmpC-like"/>
</dbReference>
<dbReference type="SUPFAM" id="SSF56601">
    <property type="entry name" value="beta-lactamase/transpeptidase-like"/>
    <property type="match status" value="1"/>
</dbReference>
<dbReference type="Pfam" id="PF00144">
    <property type="entry name" value="Beta-lactamase"/>
    <property type="match status" value="1"/>
</dbReference>
<feature type="domain" description="Beta-lactamase-related" evidence="2">
    <location>
        <begin position="69"/>
        <end position="351"/>
    </location>
</feature>
<evidence type="ECO:0000313" key="3">
    <source>
        <dbReference type="EMBL" id="MEE6310768.1"/>
    </source>
</evidence>
<sequence length="413" mass="44575">MITRRTLLRASAGAALTTTVGGTRAAPAAAVDADRSAAGPARQVDRPDLQAILDRAVSSGPISALVELRNADGVWRASSGSARFGAELPVPLNGRFRVGSVTKTFVATVVLQLVGQGRLRLDDTVERWLPGVIPGGAQITLRNLLQHTSGIYNFTNEILPHVIFPPESLVWERFRTYAPQELIAIANRHPAQFEPGTSWGYSNTNYILLSLVIERVTGHDYRQEVHRRILRPLRLHDTTLPGTYPYIRGPHAHGYVAMLRDGQYVPVDITAFNPSISAAAGEIISTTADLNTFYRALLGGRLLKPAQLQQMLADPIGPMAYGLGIYRLVLPCGTTLWGHDGSIPGYLTYAVSTDDATAQMSLSITPWLGDPTEPITTLVVQAMCGNQPPATTASGRSITITTVDGWLPTSRGL</sequence>
<reference evidence="3 4" key="1">
    <citation type="submission" date="2024-01" db="EMBL/GenBank/DDBJ databases">
        <title>Genome insights into Plantactinospora veratri sp. nov.</title>
        <authorList>
            <person name="Wang L."/>
        </authorList>
    </citation>
    <scope>NUCLEOTIDE SEQUENCE [LARGE SCALE GENOMIC DNA]</scope>
    <source>
        <strain evidence="3 4">NEAU-FHS4</strain>
    </source>
</reference>
<dbReference type="EC" id="3.1.1.103" evidence="3"/>
<dbReference type="PANTHER" id="PTHR46825:SF7">
    <property type="entry name" value="D-ALANYL-D-ALANINE CARBOXYPEPTIDASE"/>
    <property type="match status" value="1"/>
</dbReference>
<dbReference type="EMBL" id="JAZGQL010000028">
    <property type="protein sequence ID" value="MEE6310768.1"/>
    <property type="molecule type" value="Genomic_DNA"/>
</dbReference>
<dbReference type="Proteomes" id="UP001339911">
    <property type="component" value="Unassembled WGS sequence"/>
</dbReference>
<accession>A0ABU7SLE8</accession>
<feature type="chain" id="PRO_5046001976" evidence="1">
    <location>
        <begin position="26"/>
        <end position="413"/>
    </location>
</feature>
<comment type="caution">
    <text evidence="3">The sequence shown here is derived from an EMBL/GenBank/DDBJ whole genome shotgun (WGS) entry which is preliminary data.</text>
</comment>
<keyword evidence="3" id="KW-0378">Hydrolase</keyword>
<evidence type="ECO:0000256" key="1">
    <source>
        <dbReference type="SAM" id="SignalP"/>
    </source>
</evidence>
<evidence type="ECO:0000259" key="2">
    <source>
        <dbReference type="Pfam" id="PF00144"/>
    </source>
</evidence>
<dbReference type="InterPro" id="IPR012338">
    <property type="entry name" value="Beta-lactam/transpept-like"/>
</dbReference>
<organism evidence="3 4">
    <name type="scientific">Plantactinospora veratri</name>
    <dbReference type="NCBI Taxonomy" id="1436122"/>
    <lineage>
        <taxon>Bacteria</taxon>
        <taxon>Bacillati</taxon>
        <taxon>Actinomycetota</taxon>
        <taxon>Actinomycetes</taxon>
        <taxon>Micromonosporales</taxon>
        <taxon>Micromonosporaceae</taxon>
        <taxon>Plantactinospora</taxon>
    </lineage>
</organism>
<feature type="signal peptide" evidence="1">
    <location>
        <begin position="1"/>
        <end position="25"/>
    </location>
</feature>
<proteinExistence type="predicted"/>
<protein>
    <submittedName>
        <fullName evidence="3">Serine hydrolase domain-containing protein</fullName>
        <ecNumber evidence="3">3.1.1.103</ecNumber>
    </submittedName>
</protein>
<keyword evidence="4" id="KW-1185">Reference proteome</keyword>
<dbReference type="Gene3D" id="3.40.710.10">
    <property type="entry name" value="DD-peptidase/beta-lactamase superfamily"/>
    <property type="match status" value="1"/>
</dbReference>
<dbReference type="InterPro" id="IPR001466">
    <property type="entry name" value="Beta-lactam-related"/>
</dbReference>
<dbReference type="PANTHER" id="PTHR46825">
    <property type="entry name" value="D-ALANYL-D-ALANINE-CARBOXYPEPTIDASE/ENDOPEPTIDASE AMPH"/>
    <property type="match status" value="1"/>
</dbReference>
<dbReference type="InterPro" id="IPR006311">
    <property type="entry name" value="TAT_signal"/>
</dbReference>
<evidence type="ECO:0000313" key="4">
    <source>
        <dbReference type="Proteomes" id="UP001339911"/>
    </source>
</evidence>
<dbReference type="PROSITE" id="PS51318">
    <property type="entry name" value="TAT"/>
    <property type="match status" value="1"/>
</dbReference>
<name>A0ABU7SLE8_9ACTN</name>
<dbReference type="GO" id="GO:0016787">
    <property type="term" value="F:hydrolase activity"/>
    <property type="evidence" value="ECO:0007669"/>
    <property type="project" value="UniProtKB-KW"/>
</dbReference>
<gene>
    <name evidence="3" type="ORF">V1634_28400</name>
</gene>